<accession>A0A6A6QHP8</accession>
<dbReference type="EMBL" id="MU004196">
    <property type="protein sequence ID" value="KAF2490977.1"/>
    <property type="molecule type" value="Genomic_DNA"/>
</dbReference>
<dbReference type="Proteomes" id="UP000799750">
    <property type="component" value="Unassembled WGS sequence"/>
</dbReference>
<comment type="similarity">
    <text evidence="2 6">Belongs to the OXA1/ALB3/YidC family.</text>
</comment>
<evidence type="ECO:0000256" key="1">
    <source>
        <dbReference type="ARBA" id="ARBA00004141"/>
    </source>
</evidence>
<comment type="subcellular location">
    <subcellularLocation>
        <location evidence="1 6">Membrane</location>
        <topology evidence="1 6">Multi-pass membrane protein</topology>
    </subcellularLocation>
</comment>
<dbReference type="GO" id="GO:0032977">
    <property type="term" value="F:membrane insertase activity"/>
    <property type="evidence" value="ECO:0007669"/>
    <property type="project" value="InterPro"/>
</dbReference>
<organism evidence="9 10">
    <name type="scientific">Lophium mytilinum</name>
    <dbReference type="NCBI Taxonomy" id="390894"/>
    <lineage>
        <taxon>Eukaryota</taxon>
        <taxon>Fungi</taxon>
        <taxon>Dikarya</taxon>
        <taxon>Ascomycota</taxon>
        <taxon>Pezizomycotina</taxon>
        <taxon>Dothideomycetes</taxon>
        <taxon>Pleosporomycetidae</taxon>
        <taxon>Mytilinidiales</taxon>
        <taxon>Mytilinidiaceae</taxon>
        <taxon>Lophium</taxon>
    </lineage>
</organism>
<evidence type="ECO:0000256" key="3">
    <source>
        <dbReference type="ARBA" id="ARBA00022692"/>
    </source>
</evidence>
<feature type="transmembrane region" description="Helical" evidence="7">
    <location>
        <begin position="148"/>
        <end position="168"/>
    </location>
</feature>
<keyword evidence="5 7" id="KW-0472">Membrane</keyword>
<evidence type="ECO:0000256" key="4">
    <source>
        <dbReference type="ARBA" id="ARBA00022989"/>
    </source>
</evidence>
<keyword evidence="10" id="KW-1185">Reference proteome</keyword>
<evidence type="ECO:0000256" key="7">
    <source>
        <dbReference type="SAM" id="Phobius"/>
    </source>
</evidence>
<keyword evidence="3 6" id="KW-0812">Transmembrane</keyword>
<evidence type="ECO:0000256" key="2">
    <source>
        <dbReference type="ARBA" id="ARBA00009877"/>
    </source>
</evidence>
<feature type="transmembrane region" description="Helical" evidence="7">
    <location>
        <begin position="60"/>
        <end position="86"/>
    </location>
</feature>
<evidence type="ECO:0000259" key="8">
    <source>
        <dbReference type="Pfam" id="PF02096"/>
    </source>
</evidence>
<dbReference type="Pfam" id="PF02096">
    <property type="entry name" value="60KD_IMP"/>
    <property type="match status" value="1"/>
</dbReference>
<gene>
    <name evidence="9" type="ORF">BU16DRAFT_140180</name>
</gene>
<sequence length="338" mass="37749">MLPCRITVRPSSHLLTSPRHLLLRPRQRAFHPSSSRHGGVVDLLTGNAHVLYDGMHSLGLPWACAIPASALFVRVVILGPISYWGLKLKRRRADIQPLASAATTIALRNLHSVATREERSNIPLLYGSINKWQELAIKTQRHRWKASLTYGFVPVIMQLPVFLIMAEALRQKLALGRGLLGMIIIGMGNTLHNISHAVSGKESPAWEDTMIKIKEHQMEDSFFEPSLADGGILWFPDLTVADPIHCLPLVISFLTFYNVWSGSRNAASSRLTRPLLVLALCMGPILWDAPAALLLYWIGSNVSASVVNKGLEWKWPVRIPPKACKRPLLIPRRRFNLS</sequence>
<dbReference type="GO" id="GO:0005743">
    <property type="term" value="C:mitochondrial inner membrane"/>
    <property type="evidence" value="ECO:0007669"/>
    <property type="project" value="TreeGrafter"/>
</dbReference>
<dbReference type="AlphaFoldDB" id="A0A6A6QHP8"/>
<feature type="domain" description="Membrane insertase YidC/Oxa/ALB C-terminal" evidence="8">
    <location>
        <begin position="145"/>
        <end position="303"/>
    </location>
</feature>
<reference evidence="9" key="1">
    <citation type="journal article" date="2020" name="Stud. Mycol.">
        <title>101 Dothideomycetes genomes: a test case for predicting lifestyles and emergence of pathogens.</title>
        <authorList>
            <person name="Haridas S."/>
            <person name="Albert R."/>
            <person name="Binder M."/>
            <person name="Bloem J."/>
            <person name="Labutti K."/>
            <person name="Salamov A."/>
            <person name="Andreopoulos B."/>
            <person name="Baker S."/>
            <person name="Barry K."/>
            <person name="Bills G."/>
            <person name="Bluhm B."/>
            <person name="Cannon C."/>
            <person name="Castanera R."/>
            <person name="Culley D."/>
            <person name="Daum C."/>
            <person name="Ezra D."/>
            <person name="Gonzalez J."/>
            <person name="Henrissat B."/>
            <person name="Kuo A."/>
            <person name="Liang C."/>
            <person name="Lipzen A."/>
            <person name="Lutzoni F."/>
            <person name="Magnuson J."/>
            <person name="Mondo S."/>
            <person name="Nolan M."/>
            <person name="Ohm R."/>
            <person name="Pangilinan J."/>
            <person name="Park H.-J."/>
            <person name="Ramirez L."/>
            <person name="Alfaro M."/>
            <person name="Sun H."/>
            <person name="Tritt A."/>
            <person name="Yoshinaga Y."/>
            <person name="Zwiers L.-H."/>
            <person name="Turgeon B."/>
            <person name="Goodwin S."/>
            <person name="Spatafora J."/>
            <person name="Crous P."/>
            <person name="Grigoriev I."/>
        </authorList>
    </citation>
    <scope>NUCLEOTIDE SEQUENCE</scope>
    <source>
        <strain evidence="9">CBS 269.34</strain>
    </source>
</reference>
<evidence type="ECO:0000313" key="9">
    <source>
        <dbReference type="EMBL" id="KAF2490977.1"/>
    </source>
</evidence>
<evidence type="ECO:0000313" key="10">
    <source>
        <dbReference type="Proteomes" id="UP000799750"/>
    </source>
</evidence>
<dbReference type="OrthoDB" id="2148490at2759"/>
<proteinExistence type="inferred from homology"/>
<evidence type="ECO:0000256" key="6">
    <source>
        <dbReference type="RuleBase" id="RU003945"/>
    </source>
</evidence>
<dbReference type="PANTHER" id="PTHR12428">
    <property type="entry name" value="OXA1"/>
    <property type="match status" value="1"/>
</dbReference>
<dbReference type="PANTHER" id="PTHR12428:SF65">
    <property type="entry name" value="CYTOCHROME C OXIDASE ASSEMBLY PROTEIN COX18, MITOCHONDRIAL"/>
    <property type="match status" value="1"/>
</dbReference>
<feature type="transmembrane region" description="Helical" evidence="7">
    <location>
        <begin position="275"/>
        <end position="298"/>
    </location>
</feature>
<dbReference type="GO" id="GO:0032979">
    <property type="term" value="P:protein insertion into mitochondrial inner membrane from matrix"/>
    <property type="evidence" value="ECO:0007669"/>
    <property type="project" value="TreeGrafter"/>
</dbReference>
<keyword evidence="4 7" id="KW-1133">Transmembrane helix</keyword>
<name>A0A6A6QHP8_9PEZI</name>
<dbReference type="GO" id="GO:0033617">
    <property type="term" value="P:mitochondrial respiratory chain complex IV assembly"/>
    <property type="evidence" value="ECO:0007669"/>
    <property type="project" value="TreeGrafter"/>
</dbReference>
<evidence type="ECO:0000256" key="5">
    <source>
        <dbReference type="ARBA" id="ARBA00023136"/>
    </source>
</evidence>
<dbReference type="InterPro" id="IPR001708">
    <property type="entry name" value="YidC/ALB3/OXA1/COX18"/>
</dbReference>
<dbReference type="InterPro" id="IPR028055">
    <property type="entry name" value="YidC/Oxa/ALB_C"/>
</dbReference>
<protein>
    <recommendedName>
        <fullName evidence="8">Membrane insertase YidC/Oxa/ALB C-terminal domain-containing protein</fullName>
    </recommendedName>
</protein>